<feature type="signal peptide" evidence="2">
    <location>
        <begin position="1"/>
        <end position="28"/>
    </location>
</feature>
<sequence>MICGVLFRVCAWVLCFAWVLGFPSGAFAQGELFTVRIPLERGRQVRVEEGGMSIQMGQVLSTPIRPLYPAFGASRWGKVGTVVASAVNAVHVLVGLKGGRGAVVSLIPSYTMAPASRPFSAVVVDGVGGSGLFGAYCPPVGTPVTGVLKDGSEVPLDEGVLKEVVEIRYRVMPPSGAPLWVDLENRLGGRVEAVYPSGAKVIGEVVHPVSGIGFFEGSHYQGVGRIRANHPGVVCVSTSPPGEMGGFQIVPEEHARSHEMKPAWYEPQWLIVRSLGGGAAPGTKPLFSGYLMPGPSDRDQRVGPLEALSVASVKVRRSGGDWEDMPKASSEAEGVFLKDVTHIRILYPRFSGPLSSTVETGSPGRTDPAVSDGYGAASDAGALGGDQRAGSAAGKAGEGAKKDKKDKKTDGGSGAAGSKQRVYDQGAPEPEYF</sequence>
<dbReference type="EMBL" id="CM001377">
    <property type="protein sequence ID" value="EHM10668.1"/>
    <property type="molecule type" value="Genomic_DNA"/>
</dbReference>
<dbReference type="AlphaFoldDB" id="H0UPV9"/>
<accession>H0UPV9</accession>
<dbReference type="eggNOG" id="ENOG503336U">
    <property type="taxonomic scope" value="Bacteria"/>
</dbReference>
<reference evidence="3 4" key="1">
    <citation type="submission" date="2011-10" db="EMBL/GenBank/DDBJ databases">
        <title>The Noncontiguous Finished genome of Thermanaerovibrio velox DSM 12556.</title>
        <authorList>
            <consortium name="US DOE Joint Genome Institute (JGI-PGF)"/>
            <person name="Lucas S."/>
            <person name="Copeland A."/>
            <person name="Lapidus A."/>
            <person name="Glavina del Rio T."/>
            <person name="Dalin E."/>
            <person name="Tice H."/>
            <person name="Bruce D."/>
            <person name="Goodwin L."/>
            <person name="Pitluck S."/>
            <person name="Peters L."/>
            <person name="Mikhailova N."/>
            <person name="Teshima H."/>
            <person name="Kyrpides N."/>
            <person name="Mavromatis K."/>
            <person name="Ivanova N."/>
            <person name="Markowitz V."/>
            <person name="Cheng J.-F."/>
            <person name="Hugenholtz P."/>
            <person name="Woyke T."/>
            <person name="Wu D."/>
            <person name="Spring S."/>
            <person name="Brambilla E.-M."/>
            <person name="Klenk H.-P."/>
            <person name="Eisen J.A."/>
        </authorList>
    </citation>
    <scope>NUCLEOTIDE SEQUENCE [LARGE SCALE GENOMIC DNA]</scope>
    <source>
        <strain evidence="3 4">DSM 12556</strain>
    </source>
</reference>
<feature type="compositionally biased region" description="Basic and acidic residues" evidence="1">
    <location>
        <begin position="398"/>
        <end position="410"/>
    </location>
</feature>
<feature type="chain" id="PRO_5003542051" evidence="2">
    <location>
        <begin position="29"/>
        <end position="433"/>
    </location>
</feature>
<protein>
    <submittedName>
        <fullName evidence="3">Uncharacterized protein</fullName>
    </submittedName>
</protein>
<feature type="compositionally biased region" description="Low complexity" evidence="1">
    <location>
        <begin position="369"/>
        <end position="395"/>
    </location>
</feature>
<evidence type="ECO:0000256" key="2">
    <source>
        <dbReference type="SAM" id="SignalP"/>
    </source>
</evidence>
<gene>
    <name evidence="3" type="ORF">TheveDRAFT_1550</name>
</gene>
<proteinExistence type="predicted"/>
<evidence type="ECO:0000313" key="3">
    <source>
        <dbReference type="EMBL" id="EHM10668.1"/>
    </source>
</evidence>
<dbReference type="RefSeq" id="WP_006584163.1">
    <property type="nucleotide sequence ID" value="NZ_CM001377.1"/>
</dbReference>
<feature type="region of interest" description="Disordered" evidence="1">
    <location>
        <begin position="354"/>
        <end position="433"/>
    </location>
</feature>
<organism evidence="3 4">
    <name type="scientific">Thermanaerovibrio velox DSM 12556</name>
    <dbReference type="NCBI Taxonomy" id="926567"/>
    <lineage>
        <taxon>Bacteria</taxon>
        <taxon>Thermotogati</taxon>
        <taxon>Synergistota</taxon>
        <taxon>Synergistia</taxon>
        <taxon>Synergistales</taxon>
        <taxon>Synergistaceae</taxon>
        <taxon>Thermanaerovibrio</taxon>
    </lineage>
</organism>
<evidence type="ECO:0000313" key="4">
    <source>
        <dbReference type="Proteomes" id="UP000005730"/>
    </source>
</evidence>
<keyword evidence="4" id="KW-1185">Reference proteome</keyword>
<name>H0UPV9_9BACT</name>
<dbReference type="Proteomes" id="UP000005730">
    <property type="component" value="Chromosome"/>
</dbReference>
<dbReference type="HOGENOM" id="CLU_051845_0_0_0"/>
<evidence type="ECO:0000256" key="1">
    <source>
        <dbReference type="SAM" id="MobiDB-lite"/>
    </source>
</evidence>
<keyword evidence="2" id="KW-0732">Signal</keyword>